<proteinExistence type="predicted"/>
<dbReference type="RefSeq" id="XP_067765876.1">
    <property type="nucleotide sequence ID" value="XM_067906608.1"/>
</dbReference>
<evidence type="ECO:0000256" key="1">
    <source>
        <dbReference type="SAM" id="Phobius"/>
    </source>
</evidence>
<dbReference type="KEGG" id="ssao:94296750"/>
<dbReference type="Proteomes" id="UP000018208">
    <property type="component" value="Unassembled WGS sequence"/>
</dbReference>
<name>A0A9P8LVF5_9EUKA</name>
<sequence length="327" mass="38482">MWLNLVQESQISRRSNFMNSEMFQSIVKQRDKVSIGYDCELLVLSVNLICQFVNFYYLIDIKFLFQHIFNVKVFTMQVLELLYEIQFIYAVFCQLKRINKMQNYTFKTKIIYLILNIISIQLCIFKMFTTPSVLDLNTGSKLGSGTKILKQPALHNYKLPQVRPTPNISYATQQLQILPVVQHQFIYRPNFQPTRQQQIEYAVQLLKNRNKRLGLNVPVDDSLTSDQALLSLQQFRKQFIIRAISILDLITLKDVVILTKVLSKPPFIGKKTRFITKEQFTQILYLQFPTLAVIRNMVNLCGDKTFLYQNEADKLQQILLNRPKYRQ</sequence>
<accession>A0A9P8LVF5</accession>
<reference evidence="2 3" key="1">
    <citation type="journal article" date="2014" name="PLoS Genet.">
        <title>The Genome of Spironucleus salmonicida Highlights a Fish Pathogen Adapted to Fluctuating Environments.</title>
        <authorList>
            <person name="Xu F."/>
            <person name="Jerlstrom-Hultqvist J."/>
            <person name="Einarsson E."/>
            <person name="Astvaldsson A."/>
            <person name="Svard S.G."/>
            <person name="Andersson J.O."/>
        </authorList>
    </citation>
    <scope>NUCLEOTIDE SEQUENCE [LARGE SCALE GENOMIC DNA]</scope>
    <source>
        <strain evidence="2 3">ATCC 50377</strain>
    </source>
</reference>
<protein>
    <submittedName>
        <fullName evidence="2">Transmembrane domain-containing protein</fullName>
    </submittedName>
</protein>
<evidence type="ECO:0000313" key="3">
    <source>
        <dbReference type="Proteomes" id="UP000018208"/>
    </source>
</evidence>
<keyword evidence="1 2" id="KW-0812">Transmembrane</keyword>
<dbReference type="EMBL" id="AUWU02000003">
    <property type="protein sequence ID" value="KAH0575103.1"/>
    <property type="molecule type" value="Genomic_DNA"/>
</dbReference>
<feature type="transmembrane region" description="Helical" evidence="1">
    <location>
        <begin position="41"/>
        <end position="59"/>
    </location>
</feature>
<dbReference type="GeneID" id="94296750"/>
<gene>
    <name evidence="2" type="ORF">SS50377_22727</name>
</gene>
<keyword evidence="1" id="KW-0472">Membrane</keyword>
<dbReference type="AlphaFoldDB" id="A0A9P8LVF5"/>
<keyword evidence="1" id="KW-1133">Transmembrane helix</keyword>
<feature type="transmembrane region" description="Helical" evidence="1">
    <location>
        <begin position="110"/>
        <end position="128"/>
    </location>
</feature>
<comment type="caution">
    <text evidence="2">The sequence shown here is derived from an EMBL/GenBank/DDBJ whole genome shotgun (WGS) entry which is preliminary data.</text>
</comment>
<keyword evidence="3" id="KW-1185">Reference proteome</keyword>
<organism evidence="2 3">
    <name type="scientific">Spironucleus salmonicida</name>
    <dbReference type="NCBI Taxonomy" id="348837"/>
    <lineage>
        <taxon>Eukaryota</taxon>
        <taxon>Metamonada</taxon>
        <taxon>Diplomonadida</taxon>
        <taxon>Hexamitidae</taxon>
        <taxon>Hexamitinae</taxon>
        <taxon>Spironucleus</taxon>
    </lineage>
</organism>
<evidence type="ECO:0000313" key="2">
    <source>
        <dbReference type="EMBL" id="KAH0575103.1"/>
    </source>
</evidence>